<dbReference type="EMBL" id="FQYL01000017">
    <property type="protein sequence ID" value="SHJ25842.1"/>
    <property type="molecule type" value="Genomic_DNA"/>
</dbReference>
<accession>A0ABY1IJD9</accession>
<feature type="transmembrane region" description="Helical" evidence="2">
    <location>
        <begin position="48"/>
        <end position="66"/>
    </location>
</feature>
<protein>
    <submittedName>
        <fullName evidence="3">Predicted arabinose efflux permease, MFS family</fullName>
    </submittedName>
</protein>
<name>A0ABY1IJD9_9ACTO</name>
<feature type="transmembrane region" description="Helical" evidence="2">
    <location>
        <begin position="361"/>
        <end position="384"/>
    </location>
</feature>
<feature type="transmembrane region" description="Helical" evidence="2">
    <location>
        <begin position="273"/>
        <end position="292"/>
    </location>
</feature>
<feature type="transmembrane region" description="Helical" evidence="2">
    <location>
        <begin position="78"/>
        <end position="97"/>
    </location>
</feature>
<gene>
    <name evidence="3" type="ORF">SAMN05216246_1178</name>
</gene>
<evidence type="ECO:0000313" key="4">
    <source>
        <dbReference type="Proteomes" id="UP000184390"/>
    </source>
</evidence>
<feature type="compositionally biased region" description="Basic residues" evidence="1">
    <location>
        <begin position="201"/>
        <end position="210"/>
    </location>
</feature>
<feature type="transmembrane region" description="Helical" evidence="2">
    <location>
        <begin position="390"/>
        <end position="411"/>
    </location>
</feature>
<dbReference type="RefSeq" id="WP_073454381.1">
    <property type="nucleotide sequence ID" value="NZ_BDIO01000006.1"/>
</dbReference>
<keyword evidence="2" id="KW-1133">Transmembrane helix</keyword>
<keyword evidence="2" id="KW-0812">Transmembrane</keyword>
<dbReference type="SUPFAM" id="SSF103473">
    <property type="entry name" value="MFS general substrate transporter"/>
    <property type="match status" value="1"/>
</dbReference>
<organism evidence="3 4">
    <name type="scientific">Actinomyces denticolens</name>
    <dbReference type="NCBI Taxonomy" id="52767"/>
    <lineage>
        <taxon>Bacteria</taxon>
        <taxon>Bacillati</taxon>
        <taxon>Actinomycetota</taxon>
        <taxon>Actinomycetes</taxon>
        <taxon>Actinomycetales</taxon>
        <taxon>Actinomycetaceae</taxon>
        <taxon>Actinomyces</taxon>
    </lineage>
</organism>
<dbReference type="Pfam" id="PF07690">
    <property type="entry name" value="MFS_1"/>
    <property type="match status" value="1"/>
</dbReference>
<keyword evidence="4" id="KW-1185">Reference proteome</keyword>
<feature type="region of interest" description="Disordered" evidence="1">
    <location>
        <begin position="191"/>
        <end position="229"/>
    </location>
</feature>
<feature type="transmembrane region" description="Helical" evidence="2">
    <location>
        <begin position="304"/>
        <end position="321"/>
    </location>
</feature>
<dbReference type="InterPro" id="IPR011701">
    <property type="entry name" value="MFS"/>
</dbReference>
<evidence type="ECO:0000256" key="2">
    <source>
        <dbReference type="SAM" id="Phobius"/>
    </source>
</evidence>
<keyword evidence="2" id="KW-0472">Membrane</keyword>
<dbReference type="Proteomes" id="UP000184390">
    <property type="component" value="Unassembled WGS sequence"/>
</dbReference>
<feature type="transmembrane region" description="Helical" evidence="2">
    <location>
        <begin position="21"/>
        <end position="42"/>
    </location>
</feature>
<evidence type="ECO:0000313" key="3">
    <source>
        <dbReference type="EMBL" id="SHJ25842.1"/>
    </source>
</evidence>
<comment type="caution">
    <text evidence="3">The sequence shown here is derived from an EMBL/GenBank/DDBJ whole genome shotgun (WGS) entry which is preliminary data.</text>
</comment>
<feature type="transmembrane region" description="Helical" evidence="2">
    <location>
        <begin position="233"/>
        <end position="253"/>
    </location>
</feature>
<dbReference type="InterPro" id="IPR036259">
    <property type="entry name" value="MFS_trans_sf"/>
</dbReference>
<dbReference type="PANTHER" id="PTHR23542:SF1">
    <property type="entry name" value="MAJOR FACILITATOR SUPERFAMILY (MFS) PROFILE DOMAIN-CONTAINING PROTEIN"/>
    <property type="match status" value="1"/>
</dbReference>
<dbReference type="Gene3D" id="1.20.1250.20">
    <property type="entry name" value="MFS general substrate transporter like domains"/>
    <property type="match status" value="1"/>
</dbReference>
<proteinExistence type="predicted"/>
<dbReference type="PANTHER" id="PTHR23542">
    <property type="match status" value="1"/>
</dbReference>
<sequence>MPSYRRILRQPGALRFSSAALIARFPMSMLGISLILTVQAVYGSYSAAGAVSAAFVVAQAIGSPLLARQVDTRGQAAVMRPALAVSASALVALIACLSTRAPLPAVLVLAAVAGAFTGSMGSLARSRWTMALDTPQDLHAAFSLEAALDEVAFVIGPPLATALSTASALPAASGVVACALLQTGGGAWLLSQRSTEPPAHPRTRRGRGRARGGAPSGGGGVAPSGGGASRTPVLRHGAVLAVIAVFMLTGGLFGANDVAAVAVAKELGHPSAAGIVLAAWSVGSLSAALAFGARAWGWPLWKQLLAGVTGLAVGCSALPMMPGLVSIAVVMALTGMAIAPTVTIGNNIVQVTVAASQLTEGLAWIGTALNMGVSLGSLVAGYAIDRTGSHGGYLLVAGFAWMGVLATIVGLPTLRSAKARTDLEKHE</sequence>
<reference evidence="3 4" key="1">
    <citation type="submission" date="2016-11" db="EMBL/GenBank/DDBJ databases">
        <authorList>
            <person name="Varghese N."/>
            <person name="Submissions S."/>
        </authorList>
    </citation>
    <scope>NUCLEOTIDE SEQUENCE [LARGE SCALE GENOMIC DNA]</scope>
    <source>
        <strain evidence="3 4">PA</strain>
    </source>
</reference>
<feature type="compositionally biased region" description="Gly residues" evidence="1">
    <location>
        <begin position="214"/>
        <end position="228"/>
    </location>
</feature>
<evidence type="ECO:0000256" key="1">
    <source>
        <dbReference type="SAM" id="MobiDB-lite"/>
    </source>
</evidence>
<feature type="transmembrane region" description="Helical" evidence="2">
    <location>
        <begin position="103"/>
        <end position="124"/>
    </location>
</feature>
<feature type="transmembrane region" description="Helical" evidence="2">
    <location>
        <begin position="327"/>
        <end position="349"/>
    </location>
</feature>